<dbReference type="PANTHER" id="PTHR42948">
    <property type="entry name" value="TRANSPORTER"/>
    <property type="match status" value="1"/>
</dbReference>
<reference evidence="9" key="1">
    <citation type="journal article" date="2019" name="Int. J. Syst. Evol. Microbiol.">
        <title>The Global Catalogue of Microorganisms (GCM) 10K type strain sequencing project: providing services to taxonomists for standard genome sequencing and annotation.</title>
        <authorList>
            <consortium name="The Broad Institute Genomics Platform"/>
            <consortium name="The Broad Institute Genome Sequencing Center for Infectious Disease"/>
            <person name="Wu L."/>
            <person name="Ma J."/>
        </authorList>
    </citation>
    <scope>NUCLEOTIDE SEQUENCE [LARGE SCALE GENOMIC DNA]</scope>
    <source>
        <strain evidence="9">IBRC-M 10813</strain>
    </source>
</reference>
<feature type="transmembrane region" description="Helical" evidence="7">
    <location>
        <begin position="51"/>
        <end position="73"/>
    </location>
</feature>
<dbReference type="InterPro" id="IPR047218">
    <property type="entry name" value="YocR/YhdH-like"/>
</dbReference>
<organism evidence="8 9">
    <name type="scientific">Salinithrix halophila</name>
    <dbReference type="NCBI Taxonomy" id="1485204"/>
    <lineage>
        <taxon>Bacteria</taxon>
        <taxon>Bacillati</taxon>
        <taxon>Bacillota</taxon>
        <taxon>Bacilli</taxon>
        <taxon>Bacillales</taxon>
        <taxon>Thermoactinomycetaceae</taxon>
        <taxon>Salinithrix</taxon>
    </lineage>
</organism>
<feature type="transmembrane region" description="Helical" evidence="7">
    <location>
        <begin position="184"/>
        <end position="204"/>
    </location>
</feature>
<dbReference type="PRINTS" id="PR00176">
    <property type="entry name" value="NANEUSMPORT"/>
</dbReference>
<evidence type="ECO:0000256" key="6">
    <source>
        <dbReference type="RuleBase" id="RU003732"/>
    </source>
</evidence>
<evidence type="ECO:0000256" key="2">
    <source>
        <dbReference type="ARBA" id="ARBA00022448"/>
    </source>
</evidence>
<keyword evidence="2 6" id="KW-0813">Transport</keyword>
<accession>A0ABV8JII6</accession>
<evidence type="ECO:0000256" key="3">
    <source>
        <dbReference type="ARBA" id="ARBA00022692"/>
    </source>
</evidence>
<feature type="transmembrane region" description="Helical" evidence="7">
    <location>
        <begin position="350"/>
        <end position="369"/>
    </location>
</feature>
<evidence type="ECO:0000256" key="1">
    <source>
        <dbReference type="ARBA" id="ARBA00004141"/>
    </source>
</evidence>
<dbReference type="RefSeq" id="WP_380703687.1">
    <property type="nucleotide sequence ID" value="NZ_JBHSAP010000009.1"/>
</dbReference>
<keyword evidence="3 6" id="KW-0812">Transmembrane</keyword>
<proteinExistence type="inferred from homology"/>
<feature type="transmembrane region" description="Helical" evidence="7">
    <location>
        <begin position="154"/>
        <end position="172"/>
    </location>
</feature>
<evidence type="ECO:0000256" key="7">
    <source>
        <dbReference type="SAM" id="Phobius"/>
    </source>
</evidence>
<comment type="caution">
    <text evidence="8">The sequence shown here is derived from an EMBL/GenBank/DDBJ whole genome shotgun (WGS) entry which is preliminary data.</text>
</comment>
<dbReference type="PROSITE" id="PS00610">
    <property type="entry name" value="NA_NEUROTRAN_SYMP_1"/>
    <property type="match status" value="1"/>
</dbReference>
<dbReference type="PANTHER" id="PTHR42948:SF1">
    <property type="entry name" value="TRANSPORTER"/>
    <property type="match status" value="1"/>
</dbReference>
<keyword evidence="4 7" id="KW-1133">Transmembrane helix</keyword>
<feature type="transmembrane region" description="Helical" evidence="7">
    <location>
        <begin position="389"/>
        <end position="411"/>
    </location>
</feature>
<sequence>MAQDSAENQGQPREQWSGTFGFILASIGSAVGLGSIWRFPFVTGENGGGAFVLIYLACILLMGIPVLLSEIVLGRSTQRNPVGAFRRKAPDTPWFLAGFIGITATVLILAFYSTVGGWTLAYTWDALSGEFGSITVGQAEARFGSFIGEPETPLLWQALFMALTMAICYFGLEKGIERTNKFLMPMLGVLLFVLVLRSVTLPGAMEGVHFLLYPDWSDVSLTTIFEALGMAFFSLSVGAGAMITYGSFLSKKESVPSAIGNVALFSTLVSLAAGLAIFPAVFSLGYEPSTGPPLVFITLPAVFAHMPAGALFAALFFLLLTVAALTSAISLLEVPLRYAGDEFGWPRGKGTLLIGGFIFLLGIPATLSFNLLSDVKGLAGLPIFDSMDFLASNVLLPLSGLVIVLFAGWKWGVSRLLSEAKGTSDNGMPFKFMWGFILRWIAPALMAIVFIFQIVSSL</sequence>
<dbReference type="Pfam" id="PF00209">
    <property type="entry name" value="SNF"/>
    <property type="match status" value="2"/>
</dbReference>
<comment type="similarity">
    <text evidence="6">Belongs to the sodium:neurotransmitter symporter (SNF) (TC 2.A.22) family.</text>
</comment>
<dbReference type="PROSITE" id="PS50267">
    <property type="entry name" value="NA_NEUROTRAN_SYMP_3"/>
    <property type="match status" value="1"/>
</dbReference>
<dbReference type="Proteomes" id="UP001595843">
    <property type="component" value="Unassembled WGS sequence"/>
</dbReference>
<evidence type="ECO:0000313" key="8">
    <source>
        <dbReference type="EMBL" id="MFC4076602.1"/>
    </source>
</evidence>
<keyword evidence="5 7" id="KW-0472">Membrane</keyword>
<feature type="transmembrane region" description="Helical" evidence="7">
    <location>
        <begin position="432"/>
        <end position="455"/>
    </location>
</feature>
<dbReference type="CDD" id="cd10336">
    <property type="entry name" value="SLC6sbd_Tyt1-Like"/>
    <property type="match status" value="1"/>
</dbReference>
<evidence type="ECO:0000256" key="4">
    <source>
        <dbReference type="ARBA" id="ARBA00022989"/>
    </source>
</evidence>
<feature type="transmembrane region" description="Helical" evidence="7">
    <location>
        <begin position="20"/>
        <end position="39"/>
    </location>
</feature>
<feature type="transmembrane region" description="Helical" evidence="7">
    <location>
        <begin position="258"/>
        <end position="282"/>
    </location>
</feature>
<dbReference type="InterPro" id="IPR037272">
    <property type="entry name" value="SNS_sf"/>
</dbReference>
<feature type="transmembrane region" description="Helical" evidence="7">
    <location>
        <begin position="94"/>
        <end position="115"/>
    </location>
</feature>
<dbReference type="SUPFAM" id="SSF161070">
    <property type="entry name" value="SNF-like"/>
    <property type="match status" value="1"/>
</dbReference>
<keyword evidence="9" id="KW-1185">Reference proteome</keyword>
<gene>
    <name evidence="8" type="ORF">ACFOUO_07245</name>
</gene>
<evidence type="ECO:0000313" key="9">
    <source>
        <dbReference type="Proteomes" id="UP001595843"/>
    </source>
</evidence>
<dbReference type="InterPro" id="IPR000175">
    <property type="entry name" value="Na/ntran_symport"/>
</dbReference>
<feature type="transmembrane region" description="Helical" evidence="7">
    <location>
        <begin position="302"/>
        <end position="329"/>
    </location>
</feature>
<protein>
    <recommendedName>
        <fullName evidence="6">Transporter</fullName>
    </recommendedName>
</protein>
<comment type="subcellular location">
    <subcellularLocation>
        <location evidence="1">Membrane</location>
        <topology evidence="1">Multi-pass membrane protein</topology>
    </subcellularLocation>
</comment>
<feature type="transmembrane region" description="Helical" evidence="7">
    <location>
        <begin position="224"/>
        <end position="246"/>
    </location>
</feature>
<dbReference type="EMBL" id="JBHSAP010000009">
    <property type="protein sequence ID" value="MFC4076602.1"/>
    <property type="molecule type" value="Genomic_DNA"/>
</dbReference>
<keyword evidence="6" id="KW-0769">Symport</keyword>
<evidence type="ECO:0000256" key="5">
    <source>
        <dbReference type="ARBA" id="ARBA00023136"/>
    </source>
</evidence>
<dbReference type="NCBIfam" id="NF037979">
    <property type="entry name" value="Na_transp"/>
    <property type="match status" value="1"/>
</dbReference>
<name>A0ABV8JII6_9BACL</name>